<evidence type="ECO:0000259" key="3">
    <source>
        <dbReference type="Pfam" id="PF07589"/>
    </source>
</evidence>
<keyword evidence="2" id="KW-0732">Signal</keyword>
<dbReference type="Pfam" id="PF07589">
    <property type="entry name" value="PEP-CTERM"/>
    <property type="match status" value="1"/>
</dbReference>
<dbReference type="HOGENOM" id="CLU_1545018_0_0_0"/>
<name>D5EMZ6_CORAD</name>
<feature type="transmembrane region" description="Helical" evidence="1">
    <location>
        <begin position="151"/>
        <end position="168"/>
    </location>
</feature>
<gene>
    <name evidence="4" type="ordered locus">Caka_2370</name>
</gene>
<evidence type="ECO:0000313" key="4">
    <source>
        <dbReference type="EMBL" id="ADE55386.1"/>
    </source>
</evidence>
<organism evidence="4 5">
    <name type="scientific">Coraliomargarita akajimensis (strain DSM 45221 / IAM 15411 / JCM 23193 / KCTC 12865 / 04OKA010-24)</name>
    <dbReference type="NCBI Taxonomy" id="583355"/>
    <lineage>
        <taxon>Bacteria</taxon>
        <taxon>Pseudomonadati</taxon>
        <taxon>Verrucomicrobiota</taxon>
        <taxon>Opitutia</taxon>
        <taxon>Puniceicoccales</taxon>
        <taxon>Coraliomargaritaceae</taxon>
        <taxon>Coraliomargarita</taxon>
    </lineage>
</organism>
<evidence type="ECO:0000256" key="1">
    <source>
        <dbReference type="SAM" id="Phobius"/>
    </source>
</evidence>
<keyword evidence="1" id="KW-1133">Transmembrane helix</keyword>
<accession>D5EMZ6</accession>
<proteinExistence type="predicted"/>
<evidence type="ECO:0000313" key="5">
    <source>
        <dbReference type="Proteomes" id="UP000000925"/>
    </source>
</evidence>
<dbReference type="AlphaFoldDB" id="D5EMZ6"/>
<keyword evidence="1" id="KW-0472">Membrane</keyword>
<feature type="signal peptide" evidence="2">
    <location>
        <begin position="1"/>
        <end position="19"/>
    </location>
</feature>
<dbReference type="InterPro" id="IPR013424">
    <property type="entry name" value="Ice-binding_C"/>
</dbReference>
<protein>
    <recommendedName>
        <fullName evidence="3">Ice-binding protein C-terminal domain-containing protein</fullName>
    </recommendedName>
</protein>
<dbReference type="EMBL" id="CP001998">
    <property type="protein sequence ID" value="ADE55386.1"/>
    <property type="molecule type" value="Genomic_DNA"/>
</dbReference>
<dbReference type="Proteomes" id="UP000000925">
    <property type="component" value="Chromosome"/>
</dbReference>
<dbReference type="NCBIfam" id="TIGR02595">
    <property type="entry name" value="PEP_CTERM"/>
    <property type="match status" value="1"/>
</dbReference>
<reference evidence="4 5" key="1">
    <citation type="journal article" date="2010" name="Stand. Genomic Sci.">
        <title>Complete genome sequence of Coraliomargarita akajimensis type strain (04OKA010-24).</title>
        <authorList>
            <person name="Mavromatis K."/>
            <person name="Abt B."/>
            <person name="Brambilla E."/>
            <person name="Lapidus A."/>
            <person name="Copeland A."/>
            <person name="Deshpande S."/>
            <person name="Nolan M."/>
            <person name="Lucas S."/>
            <person name="Tice H."/>
            <person name="Cheng J.F."/>
            <person name="Han C."/>
            <person name="Detter J.C."/>
            <person name="Woyke T."/>
            <person name="Goodwin L."/>
            <person name="Pitluck S."/>
            <person name="Held B."/>
            <person name="Brettin T."/>
            <person name="Tapia R."/>
            <person name="Ivanova N."/>
            <person name="Mikhailova N."/>
            <person name="Pati A."/>
            <person name="Liolios K."/>
            <person name="Chen A."/>
            <person name="Palaniappan K."/>
            <person name="Land M."/>
            <person name="Hauser L."/>
            <person name="Chang Y.J."/>
            <person name="Jeffries C.D."/>
            <person name="Rohde M."/>
            <person name="Goker M."/>
            <person name="Bristow J."/>
            <person name="Eisen J.A."/>
            <person name="Markowitz V."/>
            <person name="Hugenholtz P."/>
            <person name="Klenk H.P."/>
            <person name="Kyrpides N.C."/>
        </authorList>
    </citation>
    <scope>NUCLEOTIDE SEQUENCE [LARGE SCALE GENOMIC DNA]</scope>
    <source>
        <strain evidence="5">DSM 45221 / IAM 15411 / JCM 23193 / KCTC 12865</strain>
    </source>
</reference>
<sequence length="173" mass="17367">MLKKIILSALIPAAGFATGVNFQTTLGDVLLADNSTTLENGALLRIGTMSTSDFTGFTTIGDYEGVFSELGTSSFSGGEASLVLLPGATTAGTALYGIAYAGATSGNAESAVFYLGDAPDLGLLSSTPSGSTVLYGTKTDNNINLAAVPEPSTAAALAGIAALGYVVARRRRS</sequence>
<evidence type="ECO:0000256" key="2">
    <source>
        <dbReference type="SAM" id="SignalP"/>
    </source>
</evidence>
<dbReference type="KEGG" id="caa:Caka_2370"/>
<dbReference type="RefSeq" id="WP_013044108.1">
    <property type="nucleotide sequence ID" value="NC_014008.1"/>
</dbReference>
<feature type="domain" description="Ice-binding protein C-terminal" evidence="3">
    <location>
        <begin position="147"/>
        <end position="171"/>
    </location>
</feature>
<keyword evidence="5" id="KW-1185">Reference proteome</keyword>
<keyword evidence="1" id="KW-0812">Transmembrane</keyword>
<feature type="chain" id="PRO_5003070826" description="Ice-binding protein C-terminal domain-containing protein" evidence="2">
    <location>
        <begin position="20"/>
        <end position="173"/>
    </location>
</feature>